<evidence type="ECO:0000313" key="4">
    <source>
        <dbReference type="Proteomes" id="UP001491552"/>
    </source>
</evidence>
<feature type="transmembrane region" description="Helical" evidence="1">
    <location>
        <begin position="5"/>
        <end position="27"/>
    </location>
</feature>
<sequence length="327" mass="35602">MLRKFLRVLGIVLAAAIVIGAALLLYLEPYVTYDRDGAHLSLKKNVQDPDGTGATAALPEVSDAQIVYDEAQPGSDRIADLGGVYVTTQMLRDPEAVRAALEQQGACAVLLQLKSTFGDFYYSSSIDGAELADVDTAAVDSLIDWLSQHGYYLIAEVPAFCDTAFALANPAAALPLSSGALWMDSNGCYWLDPASETVMIYLKQIARELSSRGFREVVFSEFRFPASNSISYHSEKSGAELTQDAAQELTTFFSGSNLMISFETDDTAFPADVCTGRLYIRDVDGSKIEKFAQAYGSAENLTELVFLVNSKDTRFDERAVLRPLLNS</sequence>
<dbReference type="GO" id="GO:0016787">
    <property type="term" value="F:hydrolase activity"/>
    <property type="evidence" value="ECO:0007669"/>
    <property type="project" value="UniProtKB-KW"/>
</dbReference>
<name>A0ABV1G9H7_9FIRM</name>
<dbReference type="Proteomes" id="UP001491552">
    <property type="component" value="Unassembled WGS sequence"/>
</dbReference>
<keyword evidence="4" id="KW-1185">Reference proteome</keyword>
<accession>A0ABV1G9H7</accession>
<feature type="domain" description="DUF4015" evidence="2">
    <location>
        <begin position="83"/>
        <end position="254"/>
    </location>
</feature>
<dbReference type="EMBL" id="JBBMFF010000255">
    <property type="protein sequence ID" value="MEQ2512041.1"/>
    <property type="molecule type" value="Genomic_DNA"/>
</dbReference>
<keyword evidence="1" id="KW-1133">Transmembrane helix</keyword>
<dbReference type="InterPro" id="IPR025275">
    <property type="entry name" value="DUF4015"/>
</dbReference>
<keyword evidence="1" id="KW-0472">Membrane</keyword>
<keyword evidence="3" id="KW-0378">Hydrolase</keyword>
<dbReference type="RefSeq" id="WP_349136743.1">
    <property type="nucleotide sequence ID" value="NZ_JBBMFF010000255.1"/>
</dbReference>
<keyword evidence="1" id="KW-0812">Transmembrane</keyword>
<comment type="caution">
    <text evidence="3">The sequence shown here is derived from an EMBL/GenBank/DDBJ whole genome shotgun (WGS) entry which is preliminary data.</text>
</comment>
<reference evidence="3 4" key="1">
    <citation type="submission" date="2024-03" db="EMBL/GenBank/DDBJ databases">
        <title>Human intestinal bacterial collection.</title>
        <authorList>
            <person name="Pauvert C."/>
            <person name="Hitch T.C.A."/>
            <person name="Clavel T."/>
        </authorList>
    </citation>
    <scope>NUCLEOTIDE SEQUENCE [LARGE SCALE GENOMIC DNA]</scope>
    <source>
        <strain evidence="3 4">CLA-AA-H192</strain>
    </source>
</reference>
<organism evidence="3 4">
    <name type="scientific">Faecousia intestinalis</name>
    <dbReference type="NCBI Taxonomy" id="3133167"/>
    <lineage>
        <taxon>Bacteria</taxon>
        <taxon>Bacillati</taxon>
        <taxon>Bacillota</taxon>
        <taxon>Clostridia</taxon>
        <taxon>Eubacteriales</taxon>
        <taxon>Oscillospiraceae</taxon>
        <taxon>Faecousia</taxon>
    </lineage>
</organism>
<evidence type="ECO:0000259" key="2">
    <source>
        <dbReference type="Pfam" id="PF13200"/>
    </source>
</evidence>
<gene>
    <name evidence="3" type="ORF">WMO66_12440</name>
</gene>
<evidence type="ECO:0000256" key="1">
    <source>
        <dbReference type="SAM" id="Phobius"/>
    </source>
</evidence>
<protein>
    <submittedName>
        <fullName evidence="3">Glycoside hydrolase</fullName>
    </submittedName>
</protein>
<evidence type="ECO:0000313" key="3">
    <source>
        <dbReference type="EMBL" id="MEQ2512041.1"/>
    </source>
</evidence>
<proteinExistence type="predicted"/>
<dbReference type="Pfam" id="PF13200">
    <property type="entry name" value="DUF4015"/>
    <property type="match status" value="1"/>
</dbReference>